<keyword evidence="3" id="KW-1185">Reference proteome</keyword>
<dbReference type="Gene3D" id="2.20.25.10">
    <property type="match status" value="1"/>
</dbReference>
<evidence type="ECO:0000313" key="2">
    <source>
        <dbReference type="EMBL" id="TGA88439.1"/>
    </source>
</evidence>
<proteinExistence type="inferred from homology"/>
<dbReference type="SUPFAM" id="SSF158997">
    <property type="entry name" value="Trm112p-like"/>
    <property type="match status" value="1"/>
</dbReference>
<evidence type="ECO:0000313" key="3">
    <source>
        <dbReference type="Proteomes" id="UP000297948"/>
    </source>
</evidence>
<dbReference type="HAMAP" id="MF_01187">
    <property type="entry name" value="UPF0434"/>
    <property type="match status" value="1"/>
</dbReference>
<dbReference type="GO" id="GO:0005829">
    <property type="term" value="C:cytosol"/>
    <property type="evidence" value="ECO:0007669"/>
    <property type="project" value="TreeGrafter"/>
</dbReference>
<comment type="similarity">
    <text evidence="1">Belongs to the UPF0434 family.</text>
</comment>
<dbReference type="InterPro" id="IPR005651">
    <property type="entry name" value="Trm112-like"/>
</dbReference>
<accession>A0A4Z0G2T5</accession>
<organism evidence="2 3">
    <name type="scientific">Streptomyces palmae</name>
    <dbReference type="NCBI Taxonomy" id="1701085"/>
    <lineage>
        <taxon>Bacteria</taxon>
        <taxon>Bacillati</taxon>
        <taxon>Actinomycetota</taxon>
        <taxon>Actinomycetes</taxon>
        <taxon>Kitasatosporales</taxon>
        <taxon>Streptomycetaceae</taxon>
        <taxon>Streptomyces</taxon>
    </lineage>
</organism>
<reference evidence="2 3" key="1">
    <citation type="submission" date="2019-03" db="EMBL/GenBank/DDBJ databases">
        <authorList>
            <person name="Gonzalez-Pimentel J.L."/>
        </authorList>
    </citation>
    <scope>NUCLEOTIDE SEQUENCE [LARGE SCALE GENOMIC DNA]</scope>
    <source>
        <strain evidence="2 3">JCM 31289</strain>
    </source>
</reference>
<dbReference type="RefSeq" id="WP_135342198.1">
    <property type="nucleotide sequence ID" value="NZ_JBHLTX010000068.1"/>
</dbReference>
<dbReference type="Pfam" id="PF03966">
    <property type="entry name" value="Trm112p"/>
    <property type="match status" value="1"/>
</dbReference>
<dbReference type="EMBL" id="SRID01000485">
    <property type="protein sequence ID" value="TGA88439.1"/>
    <property type="molecule type" value="Genomic_DNA"/>
</dbReference>
<dbReference type="AlphaFoldDB" id="A0A4Z0G2T5"/>
<protein>
    <recommendedName>
        <fullName evidence="1">UPF0434 protein E4099_29650</fullName>
    </recommendedName>
</protein>
<name>A0A4Z0G2T5_9ACTN</name>
<gene>
    <name evidence="2" type="ORF">E4099_29650</name>
</gene>
<dbReference type="OrthoDB" id="9812205at2"/>
<comment type="caution">
    <text evidence="2">The sequence shown here is derived from an EMBL/GenBank/DDBJ whole genome shotgun (WGS) entry which is preliminary data.</text>
</comment>
<dbReference type="PANTHER" id="PTHR33505:SF4">
    <property type="entry name" value="PROTEIN PREY, MITOCHONDRIAL"/>
    <property type="match status" value="1"/>
</dbReference>
<dbReference type="PANTHER" id="PTHR33505">
    <property type="entry name" value="ZGC:162634"/>
    <property type="match status" value="1"/>
</dbReference>
<sequence>MPLEAGLLEILACPACHAPLREESEPDTPELVCTGQSCGLAYPIKDGIPVLLVDEARRPA</sequence>
<evidence type="ECO:0000256" key="1">
    <source>
        <dbReference type="HAMAP-Rule" id="MF_01187"/>
    </source>
</evidence>
<dbReference type="Proteomes" id="UP000297948">
    <property type="component" value="Unassembled WGS sequence"/>
</dbReference>